<proteinExistence type="predicted"/>
<comment type="caution">
    <text evidence="3">The sequence shown here is derived from an EMBL/GenBank/DDBJ whole genome shotgun (WGS) entry which is preliminary data.</text>
</comment>
<dbReference type="Pfam" id="PF00403">
    <property type="entry name" value="HMA"/>
    <property type="match status" value="1"/>
</dbReference>
<name>A0A7U7J5C0_9GAMM</name>
<organism evidence="3 4">
    <name type="scientific">Candidatus Contendobacter odensis Run_B_J11</name>
    <dbReference type="NCBI Taxonomy" id="1400861"/>
    <lineage>
        <taxon>Bacteria</taxon>
        <taxon>Pseudomonadati</taxon>
        <taxon>Pseudomonadota</taxon>
        <taxon>Gammaproteobacteria</taxon>
        <taxon>Candidatus Competibacteraceae</taxon>
        <taxon>Candidatus Contendibacter</taxon>
    </lineage>
</organism>
<reference evidence="3 4" key="1">
    <citation type="journal article" date="2014" name="ISME J.">
        <title>Candidatus Competibacter-lineage genomes retrieved from metagenomes reveal functional metabolic diversity.</title>
        <authorList>
            <person name="McIlroy S.J."/>
            <person name="Albertsen M."/>
            <person name="Andresen E.K."/>
            <person name="Saunders A.M."/>
            <person name="Kristiansen R."/>
            <person name="Stokholm-Bjerregaard M."/>
            <person name="Nielsen K.L."/>
            <person name="Nielsen P.H."/>
        </authorList>
    </citation>
    <scope>NUCLEOTIDE SEQUENCE [LARGE SCALE GENOMIC DNA]</scope>
    <source>
        <strain evidence="3 4">Run_B_J11</strain>
    </source>
</reference>
<keyword evidence="4" id="KW-1185">Reference proteome</keyword>
<accession>A0A7U7J5C0</accession>
<evidence type="ECO:0000313" key="3">
    <source>
        <dbReference type="EMBL" id="CDH47075.1"/>
    </source>
</evidence>
<dbReference type="InterPro" id="IPR017969">
    <property type="entry name" value="Heavy-metal-associated_CS"/>
</dbReference>
<dbReference type="InterPro" id="IPR036163">
    <property type="entry name" value="HMA_dom_sf"/>
</dbReference>
<sequence>MKLEFMVENVKCGGCAGAIQAGLRQNTQVRDVVVDVPAGRVTVEVEADLRAELSAALKALGYPEKAH</sequence>
<dbReference type="Proteomes" id="UP000019184">
    <property type="component" value="Unassembled WGS sequence"/>
</dbReference>
<evidence type="ECO:0000313" key="4">
    <source>
        <dbReference type="Proteomes" id="UP000019184"/>
    </source>
</evidence>
<feature type="domain" description="HMA" evidence="2">
    <location>
        <begin position="1"/>
        <end position="65"/>
    </location>
</feature>
<protein>
    <submittedName>
        <fullName evidence="3">Heavy metal transport/detoxification protein</fullName>
    </submittedName>
</protein>
<dbReference type="GO" id="GO:0046872">
    <property type="term" value="F:metal ion binding"/>
    <property type="evidence" value="ECO:0007669"/>
    <property type="project" value="UniProtKB-KW"/>
</dbReference>
<dbReference type="InterPro" id="IPR006121">
    <property type="entry name" value="HMA_dom"/>
</dbReference>
<gene>
    <name evidence="3" type="ORF">BN874_720019</name>
</gene>
<dbReference type="RefSeq" id="WP_034435826.1">
    <property type="nucleotide sequence ID" value="NZ_CBTK010000290.1"/>
</dbReference>
<dbReference type="EMBL" id="CBTK010000290">
    <property type="protein sequence ID" value="CDH47075.1"/>
    <property type="molecule type" value="Genomic_DNA"/>
</dbReference>
<dbReference type="CDD" id="cd00371">
    <property type="entry name" value="HMA"/>
    <property type="match status" value="1"/>
</dbReference>
<dbReference type="PROSITE" id="PS01047">
    <property type="entry name" value="HMA_1"/>
    <property type="match status" value="1"/>
</dbReference>
<dbReference type="OrthoDB" id="9814359at2"/>
<evidence type="ECO:0000259" key="2">
    <source>
        <dbReference type="PROSITE" id="PS50846"/>
    </source>
</evidence>
<dbReference type="Gene3D" id="3.30.70.100">
    <property type="match status" value="1"/>
</dbReference>
<keyword evidence="1" id="KW-0479">Metal-binding</keyword>
<evidence type="ECO:0000256" key="1">
    <source>
        <dbReference type="ARBA" id="ARBA00022723"/>
    </source>
</evidence>
<dbReference type="PROSITE" id="PS50846">
    <property type="entry name" value="HMA_2"/>
    <property type="match status" value="1"/>
</dbReference>
<dbReference type="AlphaFoldDB" id="A0A7U7J5C0"/>
<dbReference type="SUPFAM" id="SSF55008">
    <property type="entry name" value="HMA, heavy metal-associated domain"/>
    <property type="match status" value="1"/>
</dbReference>